<dbReference type="Proteomes" id="UP001175000">
    <property type="component" value="Unassembled WGS sequence"/>
</dbReference>
<evidence type="ECO:0000313" key="3">
    <source>
        <dbReference type="Proteomes" id="UP001175000"/>
    </source>
</evidence>
<comment type="caution">
    <text evidence="2">The sequence shown here is derived from an EMBL/GenBank/DDBJ whole genome shotgun (WGS) entry which is preliminary data.</text>
</comment>
<evidence type="ECO:0008006" key="4">
    <source>
        <dbReference type="Google" id="ProtNLM"/>
    </source>
</evidence>
<name>A0AA39XHT9_9PEZI</name>
<keyword evidence="3" id="KW-1185">Reference proteome</keyword>
<feature type="compositionally biased region" description="Polar residues" evidence="1">
    <location>
        <begin position="294"/>
        <end position="329"/>
    </location>
</feature>
<dbReference type="AlphaFoldDB" id="A0AA39XHT9"/>
<evidence type="ECO:0000256" key="1">
    <source>
        <dbReference type="SAM" id="MobiDB-lite"/>
    </source>
</evidence>
<reference evidence="2" key="1">
    <citation type="submission" date="2023-06" db="EMBL/GenBank/DDBJ databases">
        <title>Genome-scale phylogeny and comparative genomics of the fungal order Sordariales.</title>
        <authorList>
            <consortium name="Lawrence Berkeley National Laboratory"/>
            <person name="Hensen N."/>
            <person name="Bonometti L."/>
            <person name="Westerberg I."/>
            <person name="Brannstrom I.O."/>
            <person name="Guillou S."/>
            <person name="Cros-Aarteil S."/>
            <person name="Calhoun S."/>
            <person name="Haridas S."/>
            <person name="Kuo A."/>
            <person name="Mondo S."/>
            <person name="Pangilinan J."/>
            <person name="Riley R."/>
            <person name="Labutti K."/>
            <person name="Andreopoulos B."/>
            <person name="Lipzen A."/>
            <person name="Chen C."/>
            <person name="Yanf M."/>
            <person name="Daum C."/>
            <person name="Ng V."/>
            <person name="Clum A."/>
            <person name="Steindorff A."/>
            <person name="Ohm R."/>
            <person name="Martin F."/>
            <person name="Silar P."/>
            <person name="Natvig D."/>
            <person name="Lalanne C."/>
            <person name="Gautier V."/>
            <person name="Ament-Velasquez S.L."/>
            <person name="Kruys A."/>
            <person name="Hutchinson M.I."/>
            <person name="Powell A.J."/>
            <person name="Barry K."/>
            <person name="Miller A.N."/>
            <person name="Grigoriev I.V."/>
            <person name="Debuchy R."/>
            <person name="Gladieux P."/>
            <person name="Thoren M.H."/>
            <person name="Johannesson H."/>
        </authorList>
    </citation>
    <scope>NUCLEOTIDE SEQUENCE</scope>
    <source>
        <strain evidence="2">CBS 606.72</strain>
    </source>
</reference>
<proteinExistence type="predicted"/>
<dbReference type="Gene3D" id="3.30.70.330">
    <property type="match status" value="1"/>
</dbReference>
<sequence>MAPLILHNVPDDELYVGDDGIRRPYAVMFPQQDGAGSGRSRRAAHESGSFGKSTRRSRSKTGTPARREDPTIAAADKVFSSWAAQQTQNAAPSSSGGASKRNSGLISSASAPSLGQGLDDGAAPAAAQTRFVAPQEPTEVILRGYRSQQQQYAAINHYEQLAGRICEDYPREPPAELRRYKSELRDPAFTKRRALTTEERTKVNRSDSGEHWVKVTFESSEAADAAIYASPQQILGHLVYAEPYHGIPPPRDEAIIDTSSLINDEEARAPRRGVDGLGFTKAMMNPDSFDFSPPRSQLSSRTADSTTVASTRDTSTISSGTVTGNANSTGVDGGIPLQIRNKQKQAEEDLFCQRIPTARKAKLLPAEQALLPAPSVTQRIMNNVPMLKWFSGSMIGNEVPRTDMGEFDWDRASLYWKIIWWLDHVFGLFGKEIVSADKDD</sequence>
<feature type="region of interest" description="Disordered" evidence="1">
    <location>
        <begin position="30"/>
        <end position="72"/>
    </location>
</feature>
<protein>
    <recommendedName>
        <fullName evidence="4">Nucleoporin NUP53</fullName>
    </recommendedName>
</protein>
<accession>A0AA39XHT9</accession>
<evidence type="ECO:0000313" key="2">
    <source>
        <dbReference type="EMBL" id="KAK0633597.1"/>
    </source>
</evidence>
<organism evidence="2 3">
    <name type="scientific">Immersiella caudata</name>
    <dbReference type="NCBI Taxonomy" id="314043"/>
    <lineage>
        <taxon>Eukaryota</taxon>
        <taxon>Fungi</taxon>
        <taxon>Dikarya</taxon>
        <taxon>Ascomycota</taxon>
        <taxon>Pezizomycotina</taxon>
        <taxon>Sordariomycetes</taxon>
        <taxon>Sordariomycetidae</taxon>
        <taxon>Sordariales</taxon>
        <taxon>Lasiosphaeriaceae</taxon>
        <taxon>Immersiella</taxon>
    </lineage>
</organism>
<feature type="region of interest" description="Disordered" evidence="1">
    <location>
        <begin position="289"/>
        <end position="329"/>
    </location>
</feature>
<feature type="region of interest" description="Disordered" evidence="1">
    <location>
        <begin position="84"/>
        <end position="122"/>
    </location>
</feature>
<dbReference type="InterPro" id="IPR012677">
    <property type="entry name" value="Nucleotide-bd_a/b_plait_sf"/>
</dbReference>
<feature type="compositionally biased region" description="Polar residues" evidence="1">
    <location>
        <begin position="84"/>
        <end position="113"/>
    </location>
</feature>
<dbReference type="EMBL" id="JAULSU010000001">
    <property type="protein sequence ID" value="KAK0633597.1"/>
    <property type="molecule type" value="Genomic_DNA"/>
</dbReference>
<gene>
    <name evidence="2" type="ORF">B0T14DRAFT_507328</name>
</gene>